<evidence type="ECO:0008006" key="8">
    <source>
        <dbReference type="Google" id="ProtNLM"/>
    </source>
</evidence>
<keyword evidence="2" id="KW-0547">Nucleotide-binding</keyword>
<dbReference type="GO" id="GO:0002161">
    <property type="term" value="F:aminoacyl-tRNA deacylase activity"/>
    <property type="evidence" value="ECO:0007669"/>
    <property type="project" value="InterPro"/>
</dbReference>
<evidence type="ECO:0000256" key="1">
    <source>
        <dbReference type="ARBA" id="ARBA00022598"/>
    </source>
</evidence>
<evidence type="ECO:0000256" key="3">
    <source>
        <dbReference type="ARBA" id="ARBA00022840"/>
    </source>
</evidence>
<evidence type="ECO:0000256" key="5">
    <source>
        <dbReference type="ARBA" id="ARBA00023146"/>
    </source>
</evidence>
<reference evidence="6" key="1">
    <citation type="submission" date="2021-01" db="EMBL/GenBank/DDBJ databases">
        <title>Adiantum capillus-veneris genome.</title>
        <authorList>
            <person name="Fang Y."/>
            <person name="Liao Q."/>
        </authorList>
    </citation>
    <scope>NUCLEOTIDE SEQUENCE</scope>
    <source>
        <strain evidence="6">H3</strain>
        <tissue evidence="6">Leaf</tissue>
    </source>
</reference>
<dbReference type="GO" id="GO:0004822">
    <property type="term" value="F:isoleucine-tRNA ligase activity"/>
    <property type="evidence" value="ECO:0007669"/>
    <property type="project" value="InterPro"/>
</dbReference>
<dbReference type="EMBL" id="JABFUD020000010">
    <property type="protein sequence ID" value="KAI5074371.1"/>
    <property type="molecule type" value="Genomic_DNA"/>
</dbReference>
<proteinExistence type="predicted"/>
<dbReference type="InterPro" id="IPR009008">
    <property type="entry name" value="Val/Leu/Ile-tRNA-synth_edit"/>
</dbReference>
<dbReference type="GO" id="GO:0006428">
    <property type="term" value="P:isoleucyl-tRNA aminoacylation"/>
    <property type="evidence" value="ECO:0007669"/>
    <property type="project" value="TreeGrafter"/>
</dbReference>
<dbReference type="Gene3D" id="3.90.740.10">
    <property type="entry name" value="Valyl/Leucyl/Isoleucyl-tRNA synthetase, editing domain"/>
    <property type="match status" value="1"/>
</dbReference>
<keyword evidence="3" id="KW-0067">ATP-binding</keyword>
<dbReference type="OrthoDB" id="1716592at2759"/>
<dbReference type="AlphaFoldDB" id="A0A9D4UUY4"/>
<dbReference type="InterPro" id="IPR023586">
    <property type="entry name" value="Ile-tRNA-ligase_type2"/>
</dbReference>
<gene>
    <name evidence="6" type="ORF">GOP47_0010332</name>
</gene>
<dbReference type="Proteomes" id="UP000886520">
    <property type="component" value="Chromosome 10"/>
</dbReference>
<dbReference type="PANTHER" id="PTHR42780:SF1">
    <property type="entry name" value="ISOLEUCINE--TRNA LIGASE, CYTOPLASMIC"/>
    <property type="match status" value="1"/>
</dbReference>
<accession>A0A9D4UUY4</accession>
<protein>
    <recommendedName>
        <fullName evidence="8">Aminoacyl-tRNA synthetase class Ia domain-containing protein</fullName>
    </recommendedName>
</protein>
<evidence type="ECO:0000313" key="7">
    <source>
        <dbReference type="Proteomes" id="UP000886520"/>
    </source>
</evidence>
<keyword evidence="5" id="KW-0030">Aminoacyl-tRNA synthetase</keyword>
<dbReference type="PANTHER" id="PTHR42780">
    <property type="entry name" value="SOLEUCYL-TRNA SYNTHETASE"/>
    <property type="match status" value="1"/>
</dbReference>
<keyword evidence="7" id="KW-1185">Reference proteome</keyword>
<dbReference type="GO" id="GO:0005524">
    <property type="term" value="F:ATP binding"/>
    <property type="evidence" value="ECO:0007669"/>
    <property type="project" value="UniProtKB-KW"/>
</dbReference>
<evidence type="ECO:0000313" key="6">
    <source>
        <dbReference type="EMBL" id="KAI5074371.1"/>
    </source>
</evidence>
<keyword evidence="1" id="KW-0436">Ligase</keyword>
<dbReference type="SUPFAM" id="SSF50677">
    <property type="entry name" value="ValRS/IleRS/LeuRS editing domain"/>
    <property type="match status" value="1"/>
</dbReference>
<name>A0A9D4UUY4_ADICA</name>
<organism evidence="6 7">
    <name type="scientific">Adiantum capillus-veneris</name>
    <name type="common">Maidenhair fern</name>
    <dbReference type="NCBI Taxonomy" id="13818"/>
    <lineage>
        <taxon>Eukaryota</taxon>
        <taxon>Viridiplantae</taxon>
        <taxon>Streptophyta</taxon>
        <taxon>Embryophyta</taxon>
        <taxon>Tracheophyta</taxon>
        <taxon>Polypodiopsida</taxon>
        <taxon>Polypodiidae</taxon>
        <taxon>Polypodiales</taxon>
        <taxon>Pteridineae</taxon>
        <taxon>Pteridaceae</taxon>
        <taxon>Vittarioideae</taxon>
        <taxon>Adiantum</taxon>
    </lineage>
</organism>
<evidence type="ECO:0000256" key="4">
    <source>
        <dbReference type="ARBA" id="ARBA00022917"/>
    </source>
</evidence>
<evidence type="ECO:0000256" key="2">
    <source>
        <dbReference type="ARBA" id="ARBA00022741"/>
    </source>
</evidence>
<sequence>MYRGFKVMPYSVGCYTTLSNFEAGLNYKDVSDPSIMISFPLLEDVDGAAMVAWTTTPWNLPSNLALRVNMNFTYVKAQCKVPNGDVSKVMYTSVNRDNPKSSDKKSGEKKADLGSYKILTRMSGSELAGKRYQPLFDYFLELSSVAFKVLSDEYVKEDSGMGVVHCAPAFGEDDYRVCLNEGIIDSRSEESHLPSSYLLLLP</sequence>
<comment type="caution">
    <text evidence="6">The sequence shown here is derived from an EMBL/GenBank/DDBJ whole genome shotgun (WGS) entry which is preliminary data.</text>
</comment>
<keyword evidence="4" id="KW-0648">Protein biosynthesis</keyword>